<comment type="caution">
    <text evidence="2">The sequence shown here is derived from an EMBL/GenBank/DDBJ whole genome shotgun (WGS) entry which is preliminary data.</text>
</comment>
<accession>A0ABS8S5Q4</accession>
<keyword evidence="3" id="KW-1185">Reference proteome</keyword>
<reference evidence="2 3" key="1">
    <citation type="journal article" date="2021" name="BMC Genomics">
        <title>Datura genome reveals duplications of psychoactive alkaloid biosynthetic genes and high mutation rate following tissue culture.</title>
        <authorList>
            <person name="Rajewski A."/>
            <person name="Carter-House D."/>
            <person name="Stajich J."/>
            <person name="Litt A."/>
        </authorList>
    </citation>
    <scope>NUCLEOTIDE SEQUENCE [LARGE SCALE GENOMIC DNA]</scope>
    <source>
        <strain evidence="2">AR-01</strain>
    </source>
</reference>
<organism evidence="2 3">
    <name type="scientific">Datura stramonium</name>
    <name type="common">Jimsonweed</name>
    <name type="synonym">Common thornapple</name>
    <dbReference type="NCBI Taxonomy" id="4076"/>
    <lineage>
        <taxon>Eukaryota</taxon>
        <taxon>Viridiplantae</taxon>
        <taxon>Streptophyta</taxon>
        <taxon>Embryophyta</taxon>
        <taxon>Tracheophyta</taxon>
        <taxon>Spermatophyta</taxon>
        <taxon>Magnoliopsida</taxon>
        <taxon>eudicotyledons</taxon>
        <taxon>Gunneridae</taxon>
        <taxon>Pentapetalae</taxon>
        <taxon>asterids</taxon>
        <taxon>lamiids</taxon>
        <taxon>Solanales</taxon>
        <taxon>Solanaceae</taxon>
        <taxon>Solanoideae</taxon>
        <taxon>Datureae</taxon>
        <taxon>Datura</taxon>
    </lineage>
</organism>
<feature type="region of interest" description="Disordered" evidence="1">
    <location>
        <begin position="72"/>
        <end position="107"/>
    </location>
</feature>
<evidence type="ECO:0000256" key="1">
    <source>
        <dbReference type="SAM" id="MobiDB-lite"/>
    </source>
</evidence>
<name>A0ABS8S5Q4_DATST</name>
<proteinExistence type="predicted"/>
<protein>
    <submittedName>
        <fullName evidence="2">Uncharacterized protein</fullName>
    </submittedName>
</protein>
<dbReference type="Proteomes" id="UP000823775">
    <property type="component" value="Unassembled WGS sequence"/>
</dbReference>
<evidence type="ECO:0000313" key="3">
    <source>
        <dbReference type="Proteomes" id="UP000823775"/>
    </source>
</evidence>
<feature type="compositionally biased region" description="Basic and acidic residues" evidence="1">
    <location>
        <begin position="90"/>
        <end position="107"/>
    </location>
</feature>
<evidence type="ECO:0000313" key="2">
    <source>
        <dbReference type="EMBL" id="MCD7453189.1"/>
    </source>
</evidence>
<dbReference type="EMBL" id="JACEIK010000242">
    <property type="protein sequence ID" value="MCD7453189.1"/>
    <property type="molecule type" value="Genomic_DNA"/>
</dbReference>
<gene>
    <name evidence="2" type="ORF">HAX54_019994</name>
</gene>
<sequence>MFEECTNAPTQRVNPINDEEMEEFIWRKIAEADKKIVATKRKCEEVDQAEDTTQQQIAKLDKKIVLMDQNKNSTLPRLHNQQRKAPALAHDQRRDAPALGHDQRHEAPAIQHYRKCDVERPWHDGMCEAQLI</sequence>